<dbReference type="Proteomes" id="UP000001627">
    <property type="component" value="Chromosome"/>
</dbReference>
<accession>C6V467</accession>
<dbReference type="HOGENOM" id="CLU_2845338_0_0_5"/>
<dbReference type="KEGG" id="nri:NRI_0191"/>
<keyword evidence="2" id="KW-1185">Reference proteome</keyword>
<evidence type="ECO:0000313" key="1">
    <source>
        <dbReference type="EMBL" id="ACT69189.1"/>
    </source>
</evidence>
<dbReference type="STRING" id="434131.NRI_0191"/>
<sequence length="65" mass="7638">MANFFLERLSIVCQLKKQQNRHEIFLENTLKRTVPEMQQVPLSINHIYLMCGKIKRCLLSVMGFG</sequence>
<dbReference type="EMBL" id="CP001431">
    <property type="protein sequence ID" value="ACT69189.1"/>
    <property type="molecule type" value="Genomic_DNA"/>
</dbReference>
<reference evidence="1 2" key="1">
    <citation type="journal article" date="2009" name="Nucleic Acids Res.">
        <title>Analysis of complete genome sequence of Neorickettsia risticii: causative agent of Potomac horse fever.</title>
        <authorList>
            <person name="Lin M."/>
            <person name="Zhang C."/>
            <person name="Gibson K."/>
            <person name="Rikihisa Y."/>
        </authorList>
    </citation>
    <scope>NUCLEOTIDE SEQUENCE [LARGE SCALE GENOMIC DNA]</scope>
    <source>
        <strain evidence="1 2">Illinois</strain>
    </source>
</reference>
<organism evidence="1 2">
    <name type="scientific">Neorickettsia risticii (strain Illinois)</name>
    <dbReference type="NCBI Taxonomy" id="434131"/>
    <lineage>
        <taxon>Bacteria</taxon>
        <taxon>Pseudomonadati</taxon>
        <taxon>Pseudomonadota</taxon>
        <taxon>Alphaproteobacteria</taxon>
        <taxon>Rickettsiales</taxon>
        <taxon>Anaplasmataceae</taxon>
        <taxon>Neorickettsia</taxon>
    </lineage>
</organism>
<name>C6V467_NEORI</name>
<proteinExistence type="predicted"/>
<protein>
    <submittedName>
        <fullName evidence="1">Uncharacterized protein</fullName>
    </submittedName>
</protein>
<evidence type="ECO:0000313" key="2">
    <source>
        <dbReference type="Proteomes" id="UP000001627"/>
    </source>
</evidence>
<dbReference type="AlphaFoldDB" id="C6V467"/>
<gene>
    <name evidence="1" type="ordered locus">NRI_0191</name>
</gene>